<dbReference type="Proteomes" id="UP000005139">
    <property type="component" value="Unassembled WGS sequence"/>
</dbReference>
<reference evidence="3 4" key="1">
    <citation type="submission" date="2007-01" db="EMBL/GenBank/DDBJ databases">
        <title>Annotation of the draft genome assembly of Thermosinus carboxydivorans Nor1.</title>
        <authorList>
            <consortium name="US DOE Joint Genome Institute (JGI-ORNL)"/>
            <person name="Larimer F."/>
            <person name="Land M."/>
            <person name="Hauser L."/>
        </authorList>
    </citation>
    <scope>NUCLEOTIDE SEQUENCE [LARGE SCALE GENOMIC DNA]</scope>
    <source>
        <strain evidence="3 4">Nor1</strain>
    </source>
</reference>
<protein>
    <recommendedName>
        <fullName evidence="2">SHOCT domain-containing protein</fullName>
    </recommendedName>
</protein>
<keyword evidence="1" id="KW-0472">Membrane</keyword>
<organism evidence="3 4">
    <name type="scientific">Thermosinus carboxydivorans Nor1</name>
    <dbReference type="NCBI Taxonomy" id="401526"/>
    <lineage>
        <taxon>Bacteria</taxon>
        <taxon>Bacillati</taxon>
        <taxon>Bacillota</taxon>
        <taxon>Negativicutes</taxon>
        <taxon>Selenomonadales</taxon>
        <taxon>Sporomusaceae</taxon>
        <taxon>Thermosinus</taxon>
    </lineage>
</organism>
<keyword evidence="4" id="KW-1185">Reference proteome</keyword>
<dbReference type="EMBL" id="AAWL01000011">
    <property type="protein sequence ID" value="EAX47347.1"/>
    <property type="molecule type" value="Genomic_DNA"/>
</dbReference>
<accession>A1HRM0</accession>
<dbReference type="eggNOG" id="ENOG5033577">
    <property type="taxonomic scope" value="Bacteria"/>
</dbReference>
<feature type="domain" description="SHOCT" evidence="2">
    <location>
        <begin position="54"/>
        <end position="79"/>
    </location>
</feature>
<evidence type="ECO:0000313" key="3">
    <source>
        <dbReference type="EMBL" id="EAX47347.1"/>
    </source>
</evidence>
<comment type="caution">
    <text evidence="3">The sequence shown here is derived from an EMBL/GenBank/DDBJ whole genome shotgun (WGS) entry which is preliminary data.</text>
</comment>
<evidence type="ECO:0000313" key="4">
    <source>
        <dbReference type="Proteomes" id="UP000005139"/>
    </source>
</evidence>
<dbReference type="AlphaFoldDB" id="A1HRM0"/>
<keyword evidence="1" id="KW-0812">Transmembrane</keyword>
<evidence type="ECO:0000259" key="2">
    <source>
        <dbReference type="Pfam" id="PF09851"/>
    </source>
</evidence>
<evidence type="ECO:0000256" key="1">
    <source>
        <dbReference type="SAM" id="Phobius"/>
    </source>
</evidence>
<gene>
    <name evidence="3" type="ORF">TcarDRAFT_1365</name>
</gene>
<dbReference type="RefSeq" id="WP_007289673.1">
    <property type="nucleotide sequence ID" value="NZ_AAWL01000011.1"/>
</dbReference>
<proteinExistence type="predicted"/>
<feature type="transmembrane region" description="Helical" evidence="1">
    <location>
        <begin position="12"/>
        <end position="38"/>
    </location>
</feature>
<dbReference type="InterPro" id="IPR018649">
    <property type="entry name" value="SHOCT"/>
</dbReference>
<dbReference type="OrthoDB" id="5461404at2"/>
<dbReference type="Pfam" id="PF09851">
    <property type="entry name" value="SHOCT"/>
    <property type="match status" value="1"/>
</dbReference>
<sequence>MMMGYGFGGPLGWLGMGFGLIIHLAFVALIVMAAVWMFKAVFRDGQQANKPIKAVEILKERYARGEITNEEYQRMKKELE</sequence>
<keyword evidence="1" id="KW-1133">Transmembrane helix</keyword>
<reference evidence="3 4" key="2">
    <citation type="submission" date="2007-01" db="EMBL/GenBank/DDBJ databases">
        <title>Sequencing of the draft genome and assembly of Thermosinus carboxydivorans Nor1.</title>
        <authorList>
            <consortium name="US DOE Joint Genome Institute (JGI-PGF)"/>
            <person name="Copeland A."/>
            <person name="Lucas S."/>
            <person name="Lapidus A."/>
            <person name="Barry K."/>
            <person name="Glavina del Rio T."/>
            <person name="Dalin E."/>
            <person name="Tice H."/>
            <person name="Bruce D."/>
            <person name="Pitluck S."/>
            <person name="Richardson P."/>
        </authorList>
    </citation>
    <scope>NUCLEOTIDE SEQUENCE [LARGE SCALE GENOMIC DNA]</scope>
    <source>
        <strain evidence="3 4">Nor1</strain>
    </source>
</reference>
<name>A1HRM0_9FIRM</name>